<evidence type="ECO:0000313" key="2">
    <source>
        <dbReference type="Proteomes" id="UP000011115"/>
    </source>
</evidence>
<dbReference type="Proteomes" id="UP000011115">
    <property type="component" value="Unassembled WGS sequence"/>
</dbReference>
<dbReference type="EnsemblPlants" id="PGSC0003DMT400028750">
    <property type="protein sequence ID" value="PGSC0003DMT400028750"/>
    <property type="gene ID" value="PGSC0003DMG400011065"/>
</dbReference>
<dbReference type="Gramene" id="PGSC0003DMT400028750">
    <property type="protein sequence ID" value="PGSC0003DMT400028750"/>
    <property type="gene ID" value="PGSC0003DMG400011065"/>
</dbReference>
<accession>M1ARM1</accession>
<protein>
    <submittedName>
        <fullName evidence="1">Uncharacterized protein</fullName>
    </submittedName>
</protein>
<evidence type="ECO:0000313" key="1">
    <source>
        <dbReference type="EnsemblPlants" id="PGSC0003DMT400028750"/>
    </source>
</evidence>
<dbReference type="ExpressionAtlas" id="M1ARM1">
    <property type="expression patterns" value="baseline"/>
</dbReference>
<dbReference type="HOGENOM" id="CLU_3128015_0_0_1"/>
<proteinExistence type="predicted"/>
<reference evidence="1" key="2">
    <citation type="submission" date="2015-06" db="UniProtKB">
        <authorList>
            <consortium name="EnsemblPlants"/>
        </authorList>
    </citation>
    <scope>IDENTIFICATION</scope>
    <source>
        <strain evidence="1">DM1-3 516 R44</strain>
    </source>
</reference>
<organism evidence="1 2">
    <name type="scientific">Solanum tuberosum</name>
    <name type="common">Potato</name>
    <dbReference type="NCBI Taxonomy" id="4113"/>
    <lineage>
        <taxon>Eukaryota</taxon>
        <taxon>Viridiplantae</taxon>
        <taxon>Streptophyta</taxon>
        <taxon>Embryophyta</taxon>
        <taxon>Tracheophyta</taxon>
        <taxon>Spermatophyta</taxon>
        <taxon>Magnoliopsida</taxon>
        <taxon>eudicotyledons</taxon>
        <taxon>Gunneridae</taxon>
        <taxon>Pentapetalae</taxon>
        <taxon>asterids</taxon>
        <taxon>lamiids</taxon>
        <taxon>Solanales</taxon>
        <taxon>Solanaceae</taxon>
        <taxon>Solanoideae</taxon>
        <taxon>Solaneae</taxon>
        <taxon>Solanum</taxon>
    </lineage>
</organism>
<sequence>MRVFGVLGGAQWPSIRAAKLNQTHSRPHLKVKNQRQTCSRPHLEVTYLPC</sequence>
<keyword evidence="2" id="KW-1185">Reference proteome</keyword>
<dbReference type="AlphaFoldDB" id="M1ARM1"/>
<name>M1ARM1_SOLTU</name>
<reference evidence="2" key="1">
    <citation type="journal article" date="2011" name="Nature">
        <title>Genome sequence and analysis of the tuber crop potato.</title>
        <authorList>
            <consortium name="The Potato Genome Sequencing Consortium"/>
        </authorList>
    </citation>
    <scope>NUCLEOTIDE SEQUENCE [LARGE SCALE GENOMIC DNA]</scope>
    <source>
        <strain evidence="2">cv. DM1-3 516 R44</strain>
    </source>
</reference>